<dbReference type="Gene3D" id="3.30.559.10">
    <property type="entry name" value="Chloramphenicol acetyltransferase-like domain"/>
    <property type="match status" value="1"/>
</dbReference>
<dbReference type="GO" id="GO:0016746">
    <property type="term" value="F:acyltransferase activity"/>
    <property type="evidence" value="ECO:0007669"/>
    <property type="project" value="UniProtKB-KW"/>
</dbReference>
<dbReference type="PANTHER" id="PTHR31623:SF128">
    <property type="entry name" value="SALUTARIDINOL 7-O-ACETYLTRANSFERASE-LIKE"/>
    <property type="match status" value="1"/>
</dbReference>
<comment type="similarity">
    <text evidence="1">Belongs to the plant acyltransferase family.</text>
</comment>
<proteinExistence type="inferred from homology"/>
<keyword evidence="2" id="KW-0808">Transferase</keyword>
<dbReference type="EMBL" id="JARAOO010000012">
    <property type="protein sequence ID" value="KAJ7949245.1"/>
    <property type="molecule type" value="Genomic_DNA"/>
</dbReference>
<dbReference type="InterPro" id="IPR023213">
    <property type="entry name" value="CAT-like_dom_sf"/>
</dbReference>
<gene>
    <name evidence="4" type="ORF">O6P43_029604</name>
</gene>
<dbReference type="Proteomes" id="UP001163823">
    <property type="component" value="Chromosome 12"/>
</dbReference>
<evidence type="ECO:0000256" key="3">
    <source>
        <dbReference type="ARBA" id="ARBA00023315"/>
    </source>
</evidence>
<evidence type="ECO:0000313" key="4">
    <source>
        <dbReference type="EMBL" id="KAJ7949245.1"/>
    </source>
</evidence>
<dbReference type="AlphaFoldDB" id="A0AAD7PC08"/>
<evidence type="ECO:0000313" key="5">
    <source>
        <dbReference type="Proteomes" id="UP001163823"/>
    </source>
</evidence>
<keyword evidence="5" id="KW-1185">Reference proteome</keyword>
<name>A0AAD7PC08_QUISA</name>
<dbReference type="KEGG" id="qsa:O6P43_029604"/>
<evidence type="ECO:0000256" key="1">
    <source>
        <dbReference type="ARBA" id="ARBA00009861"/>
    </source>
</evidence>
<evidence type="ECO:0000256" key="2">
    <source>
        <dbReference type="ARBA" id="ARBA00022679"/>
    </source>
</evidence>
<keyword evidence="3" id="KW-0012">Acyltransferase</keyword>
<organism evidence="4 5">
    <name type="scientific">Quillaja saponaria</name>
    <name type="common">Soap bark tree</name>
    <dbReference type="NCBI Taxonomy" id="32244"/>
    <lineage>
        <taxon>Eukaryota</taxon>
        <taxon>Viridiplantae</taxon>
        <taxon>Streptophyta</taxon>
        <taxon>Embryophyta</taxon>
        <taxon>Tracheophyta</taxon>
        <taxon>Spermatophyta</taxon>
        <taxon>Magnoliopsida</taxon>
        <taxon>eudicotyledons</taxon>
        <taxon>Gunneridae</taxon>
        <taxon>Pentapetalae</taxon>
        <taxon>rosids</taxon>
        <taxon>fabids</taxon>
        <taxon>Fabales</taxon>
        <taxon>Quillajaceae</taxon>
        <taxon>Quillaja</taxon>
    </lineage>
</organism>
<dbReference type="Pfam" id="PF02458">
    <property type="entry name" value="Transferase"/>
    <property type="match status" value="1"/>
</dbReference>
<comment type="caution">
    <text evidence="4">The sequence shown here is derived from an EMBL/GenBank/DDBJ whole genome shotgun (WGS) entry which is preliminary data.</text>
</comment>
<dbReference type="PANTHER" id="PTHR31623">
    <property type="entry name" value="F21J9.9"/>
    <property type="match status" value="1"/>
</dbReference>
<reference evidence="4" key="1">
    <citation type="journal article" date="2023" name="Science">
        <title>Elucidation of the pathway for biosynthesis of saponin adjuvants from the soapbark tree.</title>
        <authorList>
            <person name="Reed J."/>
            <person name="Orme A."/>
            <person name="El-Demerdash A."/>
            <person name="Owen C."/>
            <person name="Martin L.B.B."/>
            <person name="Misra R.C."/>
            <person name="Kikuchi S."/>
            <person name="Rejzek M."/>
            <person name="Martin A.C."/>
            <person name="Harkess A."/>
            <person name="Leebens-Mack J."/>
            <person name="Louveau T."/>
            <person name="Stephenson M.J."/>
            <person name="Osbourn A."/>
        </authorList>
    </citation>
    <scope>NUCLEOTIDE SEQUENCE</scope>
    <source>
        <strain evidence="4">S10</strain>
    </source>
</reference>
<accession>A0AAD7PC08</accession>
<sequence>MLSPSALFSVVGLQRLVGTKETLVPKFFGASFLPPGDVPTILTNEVYTRAQTCSTRRSVFNASKIANAIGPIQQQLSSEDIALSIILRCAMAARRSVTGFSRPSLFLKVTNLRMRMNPPLPENAVGNLFWLTSVFLKESEIELYDLVLKMRHALVEFCNENVNKLKGDEGSALVTEPLKESEDVLKTNPDIFRCTSLRQFPLYEMDFGWGKPIWATSPIYIENVIVLADTRLGDGIEAWVTFEKEVMAIFECDQELLVLLLSTAVLLSITAGSEH</sequence>
<protein>
    <submittedName>
        <fullName evidence="4">Vinorine synthase-like</fullName>
    </submittedName>
</protein>